<dbReference type="Gene3D" id="2.30.42.10">
    <property type="match status" value="2"/>
</dbReference>
<proteinExistence type="inferred from homology"/>
<evidence type="ECO:0000256" key="6">
    <source>
        <dbReference type="ARBA" id="ARBA00022801"/>
    </source>
</evidence>
<dbReference type="SUPFAM" id="SSF50156">
    <property type="entry name" value="PDZ domain-like"/>
    <property type="match status" value="2"/>
</dbReference>
<dbReference type="AlphaFoldDB" id="A0A1I2AMS3"/>
<dbReference type="InterPro" id="IPR008915">
    <property type="entry name" value="Peptidase_M50"/>
</dbReference>
<comment type="caution">
    <text evidence="11">Lacks conserved residue(s) required for the propagation of feature annotation.</text>
</comment>
<dbReference type="PROSITE" id="PS50106">
    <property type="entry name" value="PDZ"/>
    <property type="match status" value="1"/>
</dbReference>
<dbReference type="CDD" id="cd06163">
    <property type="entry name" value="S2P-M50_PDZ_RseP-like"/>
    <property type="match status" value="1"/>
</dbReference>
<dbReference type="RefSeq" id="WP_091538454.1">
    <property type="nucleotide sequence ID" value="NZ_FONY01000001.1"/>
</dbReference>
<gene>
    <name evidence="13" type="ORF">SAMN04488541_1001206</name>
</gene>
<evidence type="ECO:0000256" key="4">
    <source>
        <dbReference type="ARBA" id="ARBA00022670"/>
    </source>
</evidence>
<name>A0A1I2AMS3_9BACT</name>
<dbReference type="GO" id="GO:0016020">
    <property type="term" value="C:membrane"/>
    <property type="evidence" value="ECO:0007669"/>
    <property type="project" value="UniProtKB-SubCell"/>
</dbReference>
<dbReference type="SMART" id="SM00228">
    <property type="entry name" value="PDZ"/>
    <property type="match status" value="2"/>
</dbReference>
<keyword evidence="4 13" id="KW-0645">Protease</keyword>
<dbReference type="PANTHER" id="PTHR42837">
    <property type="entry name" value="REGULATOR OF SIGMA-E PROTEASE RSEP"/>
    <property type="match status" value="1"/>
</dbReference>
<evidence type="ECO:0000256" key="11">
    <source>
        <dbReference type="RuleBase" id="RU362031"/>
    </source>
</evidence>
<evidence type="ECO:0000256" key="1">
    <source>
        <dbReference type="ARBA" id="ARBA00001947"/>
    </source>
</evidence>
<evidence type="ECO:0000256" key="7">
    <source>
        <dbReference type="ARBA" id="ARBA00022833"/>
    </source>
</evidence>
<keyword evidence="14" id="KW-1185">Reference proteome</keyword>
<evidence type="ECO:0000313" key="13">
    <source>
        <dbReference type="EMBL" id="SFE44303.1"/>
    </source>
</evidence>
<keyword evidence="9 11" id="KW-0482">Metalloprotease</keyword>
<accession>A0A1I2AMS3</accession>
<dbReference type="Pfam" id="PF02163">
    <property type="entry name" value="Peptidase_M50"/>
    <property type="match status" value="1"/>
</dbReference>
<dbReference type="NCBIfam" id="TIGR00054">
    <property type="entry name" value="RIP metalloprotease RseP"/>
    <property type="match status" value="1"/>
</dbReference>
<feature type="transmembrane region" description="Helical" evidence="11">
    <location>
        <begin position="101"/>
        <end position="126"/>
    </location>
</feature>
<dbReference type="EC" id="3.4.24.-" evidence="11"/>
<dbReference type="CDD" id="cd23081">
    <property type="entry name" value="cpPDZ_EcRseP-like"/>
    <property type="match status" value="1"/>
</dbReference>
<keyword evidence="8 11" id="KW-1133">Transmembrane helix</keyword>
<keyword evidence="11" id="KW-0479">Metal-binding</keyword>
<dbReference type="STRING" id="1003.SAMN04488541_1001206"/>
<keyword evidence="6 11" id="KW-0378">Hydrolase</keyword>
<feature type="domain" description="PDZ" evidence="12">
    <location>
        <begin position="224"/>
        <end position="253"/>
    </location>
</feature>
<organism evidence="13 14">
    <name type="scientific">Thermoflexibacter ruber</name>
    <dbReference type="NCBI Taxonomy" id="1003"/>
    <lineage>
        <taxon>Bacteria</taxon>
        <taxon>Pseudomonadati</taxon>
        <taxon>Bacteroidota</taxon>
        <taxon>Cytophagia</taxon>
        <taxon>Cytophagales</taxon>
        <taxon>Thermoflexibacteraceae</taxon>
        <taxon>Thermoflexibacter</taxon>
    </lineage>
</organism>
<dbReference type="Pfam" id="PF17820">
    <property type="entry name" value="PDZ_6"/>
    <property type="match status" value="1"/>
</dbReference>
<keyword evidence="5 11" id="KW-0812">Transmembrane</keyword>
<sequence length="438" mass="48681">MEGLIMTAQLLLGLSILVGLHEAGHLLTAKMFGMRVEKFFIGFPPKITGFKYGETEYALGAVPLGGFVKISGMIDESLDTNQMKSEPQPWEFRAKPAWQRLIVMLGGIIVNVITGIFIFILMVYFLGETYFPLKEVNKHGVYVSKLGEEIGLQTGDKIVAMNGQPVERFEDLRNPKFLLEDQSYYTVLRNNEEIKIAIPSNFLDKLSDKENAGSFIEPLYPFTVGELQDGMPAKKAGLQVGDRIVAISGQPVQYFQELRNILQENKNKDIEVKVERNGSFQTLPMKVTEEGTIGFRPEMTLASAKMQYSFLASIPKGTVSAFEVVGTQIKAFGKIFRGEVSPTKSLSGPIGIAKVFGGSWDWIRFWTITGMLSMVLAFMNLLPIPALDGGHVVFLTYEIISGHAPSEKFLENAQKVGMVILLVLMAFAFGNDIYKLIF</sequence>
<comment type="similarity">
    <text evidence="3 11">Belongs to the peptidase M50B family.</text>
</comment>
<evidence type="ECO:0000256" key="10">
    <source>
        <dbReference type="ARBA" id="ARBA00023136"/>
    </source>
</evidence>
<evidence type="ECO:0000256" key="5">
    <source>
        <dbReference type="ARBA" id="ARBA00022692"/>
    </source>
</evidence>
<keyword evidence="10 11" id="KW-0472">Membrane</keyword>
<evidence type="ECO:0000259" key="12">
    <source>
        <dbReference type="PROSITE" id="PS50106"/>
    </source>
</evidence>
<dbReference type="GO" id="GO:0004222">
    <property type="term" value="F:metalloendopeptidase activity"/>
    <property type="evidence" value="ECO:0007669"/>
    <property type="project" value="InterPro"/>
</dbReference>
<comment type="subcellular location">
    <subcellularLocation>
        <location evidence="2">Membrane</location>
        <topology evidence="2">Multi-pass membrane protein</topology>
    </subcellularLocation>
</comment>
<dbReference type="OrthoDB" id="9782003at2"/>
<reference evidence="13 14" key="1">
    <citation type="submission" date="2016-10" db="EMBL/GenBank/DDBJ databases">
        <authorList>
            <person name="de Groot N.N."/>
        </authorList>
    </citation>
    <scope>NUCLEOTIDE SEQUENCE [LARGE SCALE GENOMIC DNA]</scope>
    <source>
        <strain>GEY</strain>
        <strain evidence="14">DSM 9560</strain>
    </source>
</reference>
<dbReference type="InterPro" id="IPR004387">
    <property type="entry name" value="Pept_M50_Zn"/>
</dbReference>
<evidence type="ECO:0000313" key="14">
    <source>
        <dbReference type="Proteomes" id="UP000199513"/>
    </source>
</evidence>
<dbReference type="GO" id="GO:0046872">
    <property type="term" value="F:metal ion binding"/>
    <property type="evidence" value="ECO:0007669"/>
    <property type="project" value="UniProtKB-KW"/>
</dbReference>
<dbReference type="InterPro" id="IPR041489">
    <property type="entry name" value="PDZ_6"/>
</dbReference>
<dbReference type="InterPro" id="IPR001478">
    <property type="entry name" value="PDZ"/>
</dbReference>
<protein>
    <recommendedName>
        <fullName evidence="11">Zinc metalloprotease</fullName>
        <ecNumber evidence="11">3.4.24.-</ecNumber>
    </recommendedName>
</protein>
<dbReference type="GO" id="GO:0006508">
    <property type="term" value="P:proteolysis"/>
    <property type="evidence" value="ECO:0007669"/>
    <property type="project" value="UniProtKB-KW"/>
</dbReference>
<dbReference type="EMBL" id="FONY01000001">
    <property type="protein sequence ID" value="SFE44303.1"/>
    <property type="molecule type" value="Genomic_DNA"/>
</dbReference>
<evidence type="ECO:0000256" key="8">
    <source>
        <dbReference type="ARBA" id="ARBA00022989"/>
    </source>
</evidence>
<evidence type="ECO:0000256" key="2">
    <source>
        <dbReference type="ARBA" id="ARBA00004141"/>
    </source>
</evidence>
<keyword evidence="7 11" id="KW-0862">Zinc</keyword>
<evidence type="ECO:0000256" key="9">
    <source>
        <dbReference type="ARBA" id="ARBA00023049"/>
    </source>
</evidence>
<comment type="cofactor">
    <cofactor evidence="1 11">
        <name>Zn(2+)</name>
        <dbReference type="ChEBI" id="CHEBI:29105"/>
    </cofactor>
</comment>
<dbReference type="PANTHER" id="PTHR42837:SF2">
    <property type="entry name" value="MEMBRANE METALLOPROTEASE ARASP2, CHLOROPLASTIC-RELATED"/>
    <property type="match status" value="1"/>
</dbReference>
<evidence type="ECO:0000256" key="3">
    <source>
        <dbReference type="ARBA" id="ARBA00007931"/>
    </source>
</evidence>
<dbReference type="InterPro" id="IPR036034">
    <property type="entry name" value="PDZ_sf"/>
</dbReference>
<dbReference type="Proteomes" id="UP000199513">
    <property type="component" value="Unassembled WGS sequence"/>
</dbReference>